<evidence type="ECO:0000313" key="2">
    <source>
        <dbReference type="EMBL" id="EFI97098.1"/>
    </source>
</evidence>
<dbReference type="InParanoid" id="D8Q3R7"/>
<sequence>MGGILSAVGRVLQASLNVQEGTATLGAKASLRSALTLTTNAQENYLRALVLAMCSSHYLLTAEEHASEMLEACSNIACGLGVGPKKGVQAQGSASSAQSQGIAKDASSSSLTQDPAAPADGNKLGNVPLRLWCGERRAELYARNGDEENRGKALETQQAIVLAARTKMREQSA</sequence>
<evidence type="ECO:0000313" key="3">
    <source>
        <dbReference type="Proteomes" id="UP000007431"/>
    </source>
</evidence>
<organism evidence="3">
    <name type="scientific">Schizophyllum commune (strain H4-8 / FGSC 9210)</name>
    <name type="common">Split gill fungus</name>
    <dbReference type="NCBI Taxonomy" id="578458"/>
    <lineage>
        <taxon>Eukaryota</taxon>
        <taxon>Fungi</taxon>
        <taxon>Dikarya</taxon>
        <taxon>Basidiomycota</taxon>
        <taxon>Agaricomycotina</taxon>
        <taxon>Agaricomycetes</taxon>
        <taxon>Agaricomycetidae</taxon>
        <taxon>Agaricales</taxon>
        <taxon>Schizophyllaceae</taxon>
        <taxon>Schizophyllum</taxon>
    </lineage>
</organism>
<gene>
    <name evidence="2" type="ORF">SCHCODRAFT_85122</name>
</gene>
<protein>
    <submittedName>
        <fullName evidence="2">Expressed protein</fullName>
    </submittedName>
</protein>
<keyword evidence="3" id="KW-1185">Reference proteome</keyword>
<feature type="compositionally biased region" description="Low complexity" evidence="1">
    <location>
        <begin position="89"/>
        <end position="103"/>
    </location>
</feature>
<name>D8Q3R7_SCHCM</name>
<dbReference type="HOGENOM" id="CLU_1548509_0_0_1"/>
<proteinExistence type="predicted"/>
<evidence type="ECO:0000256" key="1">
    <source>
        <dbReference type="SAM" id="MobiDB-lite"/>
    </source>
</evidence>
<dbReference type="Proteomes" id="UP000007431">
    <property type="component" value="Unassembled WGS sequence"/>
</dbReference>
<feature type="region of interest" description="Disordered" evidence="1">
    <location>
        <begin position="88"/>
        <end position="122"/>
    </location>
</feature>
<dbReference type="VEuPathDB" id="FungiDB:SCHCODRAFT_02678613"/>
<reference evidence="2 3" key="1">
    <citation type="journal article" date="2010" name="Nat. Biotechnol.">
        <title>Genome sequence of the model mushroom Schizophyllum commune.</title>
        <authorList>
            <person name="Ohm R.A."/>
            <person name="de Jong J.F."/>
            <person name="Lugones L.G."/>
            <person name="Aerts A."/>
            <person name="Kothe E."/>
            <person name="Stajich J.E."/>
            <person name="de Vries R.P."/>
            <person name="Record E."/>
            <person name="Levasseur A."/>
            <person name="Baker S.E."/>
            <person name="Bartholomew K.A."/>
            <person name="Coutinho P.M."/>
            <person name="Erdmann S."/>
            <person name="Fowler T.J."/>
            <person name="Gathman A.C."/>
            <person name="Lombard V."/>
            <person name="Henrissat B."/>
            <person name="Knabe N."/>
            <person name="Kuees U."/>
            <person name="Lilly W.W."/>
            <person name="Lindquist E."/>
            <person name="Lucas S."/>
            <person name="Magnuson J.K."/>
            <person name="Piumi F."/>
            <person name="Raudaskoski M."/>
            <person name="Salamov A."/>
            <person name="Schmutz J."/>
            <person name="Schwarze F.W.M.R."/>
            <person name="vanKuyk P.A."/>
            <person name="Horton J.S."/>
            <person name="Grigoriev I.V."/>
            <person name="Woesten H.A.B."/>
        </authorList>
    </citation>
    <scope>NUCLEOTIDE SEQUENCE [LARGE SCALE GENOMIC DNA]</scope>
    <source>
        <strain evidence="3">H4-8 / FGSC 9210</strain>
    </source>
</reference>
<accession>D8Q3R7</accession>
<dbReference type="EMBL" id="GL377306">
    <property type="protein sequence ID" value="EFI97098.1"/>
    <property type="molecule type" value="Genomic_DNA"/>
</dbReference>
<dbReference type="AlphaFoldDB" id="D8Q3R7"/>